<dbReference type="PANTHER" id="PTHR45947">
    <property type="entry name" value="SULFOQUINOVOSYL TRANSFERASE SQD2"/>
    <property type="match status" value="1"/>
</dbReference>
<dbReference type="AlphaFoldDB" id="F2NQP4"/>
<dbReference type="KEGG" id="mhd:Marky_1242"/>
<dbReference type="RefSeq" id="WP_013704029.1">
    <property type="nucleotide sequence ID" value="NC_015387.1"/>
</dbReference>
<keyword evidence="2" id="KW-0808">Transferase</keyword>
<keyword evidence="3" id="KW-1185">Reference proteome</keyword>
<dbReference type="InterPro" id="IPR028098">
    <property type="entry name" value="Glyco_trans_4-like_N"/>
</dbReference>
<organism evidence="2 3">
    <name type="scientific">Marinithermus hydrothermalis (strain DSM 14884 / JCM 11576 / T1)</name>
    <dbReference type="NCBI Taxonomy" id="869210"/>
    <lineage>
        <taxon>Bacteria</taxon>
        <taxon>Thermotogati</taxon>
        <taxon>Deinococcota</taxon>
        <taxon>Deinococci</taxon>
        <taxon>Thermales</taxon>
        <taxon>Thermaceae</taxon>
        <taxon>Marinithermus</taxon>
    </lineage>
</organism>
<dbReference type="HOGENOM" id="CLU_794043_0_0_0"/>
<dbReference type="Pfam" id="PF13692">
    <property type="entry name" value="Glyco_trans_1_4"/>
    <property type="match status" value="1"/>
</dbReference>
<proteinExistence type="predicted"/>
<dbReference type="eggNOG" id="COG0438">
    <property type="taxonomic scope" value="Bacteria"/>
</dbReference>
<dbReference type="EMBL" id="CP002630">
    <property type="protein sequence ID" value="AEB11982.1"/>
    <property type="molecule type" value="Genomic_DNA"/>
</dbReference>
<dbReference type="Gene3D" id="3.40.50.2000">
    <property type="entry name" value="Glycogen Phosphorylase B"/>
    <property type="match status" value="2"/>
</dbReference>
<dbReference type="Pfam" id="PF13439">
    <property type="entry name" value="Glyco_transf_4"/>
    <property type="match status" value="1"/>
</dbReference>
<name>F2NQP4_MARHT</name>
<dbReference type="CDD" id="cd03801">
    <property type="entry name" value="GT4_PimA-like"/>
    <property type="match status" value="1"/>
</dbReference>
<dbReference type="GO" id="GO:0016758">
    <property type="term" value="F:hexosyltransferase activity"/>
    <property type="evidence" value="ECO:0007669"/>
    <property type="project" value="TreeGrafter"/>
</dbReference>
<evidence type="ECO:0000259" key="1">
    <source>
        <dbReference type="Pfam" id="PF13439"/>
    </source>
</evidence>
<feature type="domain" description="Glycosyltransferase subfamily 4-like N-terminal" evidence="1">
    <location>
        <begin position="60"/>
        <end position="147"/>
    </location>
</feature>
<dbReference type="PANTHER" id="PTHR45947:SF3">
    <property type="entry name" value="SULFOQUINOVOSYL TRANSFERASE SQD2"/>
    <property type="match status" value="1"/>
</dbReference>
<evidence type="ECO:0000313" key="3">
    <source>
        <dbReference type="Proteomes" id="UP000007030"/>
    </source>
</evidence>
<evidence type="ECO:0000313" key="2">
    <source>
        <dbReference type="EMBL" id="AEB11982.1"/>
    </source>
</evidence>
<dbReference type="OrthoDB" id="9808590at2"/>
<gene>
    <name evidence="2" type="ordered locus">Marky_1242</name>
</gene>
<reference evidence="2 3" key="1">
    <citation type="journal article" date="2012" name="Stand. Genomic Sci.">
        <title>Complete genome sequence of the aerobic, heterotroph Marinithermus hydrothermalis type strain (T1(T)) from a deep-sea hydrothermal vent chimney.</title>
        <authorList>
            <person name="Copeland A."/>
            <person name="Gu W."/>
            <person name="Yasawong M."/>
            <person name="Lapidus A."/>
            <person name="Lucas S."/>
            <person name="Deshpande S."/>
            <person name="Pagani I."/>
            <person name="Tapia R."/>
            <person name="Cheng J.F."/>
            <person name="Goodwin L.A."/>
            <person name="Pitluck S."/>
            <person name="Liolios K."/>
            <person name="Ivanova N."/>
            <person name="Mavromatis K."/>
            <person name="Mikhailova N."/>
            <person name="Pati A."/>
            <person name="Chen A."/>
            <person name="Palaniappan K."/>
            <person name="Land M."/>
            <person name="Pan C."/>
            <person name="Brambilla E.M."/>
            <person name="Rohde M."/>
            <person name="Tindall B.J."/>
            <person name="Sikorski J."/>
            <person name="Goker M."/>
            <person name="Detter J.C."/>
            <person name="Bristow J."/>
            <person name="Eisen J.A."/>
            <person name="Markowitz V."/>
            <person name="Hugenholtz P."/>
            <person name="Kyrpides N.C."/>
            <person name="Klenk H.P."/>
            <person name="Woyke T."/>
        </authorList>
    </citation>
    <scope>NUCLEOTIDE SEQUENCE [LARGE SCALE GENOMIC DNA]</scope>
    <source>
        <strain evidence="3">DSM 14884 / JCM 11576 / T1</strain>
    </source>
</reference>
<dbReference type="InterPro" id="IPR050194">
    <property type="entry name" value="Glycosyltransferase_grp1"/>
</dbReference>
<dbReference type="Proteomes" id="UP000007030">
    <property type="component" value="Chromosome"/>
</dbReference>
<dbReference type="STRING" id="869210.Marky_1242"/>
<accession>F2NQP4</accession>
<protein>
    <submittedName>
        <fullName evidence="2">Glycosyl transferase group 1</fullName>
    </submittedName>
</protein>
<sequence>MKAVVLTPFPPDRLVGGEELHTRELARVLERAGLEVSVRHPASPAEATDLLVLNGGSGSVALRAGHWVKRARHIWVVPHNSWPTASRMNHPVWLRPVGRGVSAALRRAFLRLERRGAVFIAVSEANREELARDFGVRAVVIPNAVHLPEPPGPLPRAVRTARERYPLVGAFVGRWDAQKNPAVLRAMVRAMPEGVGLVFVSAPSGVHQRAFWPPLRHPRLAWVGPLRREEVHAVYRSVDFVLFPSRYESFGYVVAEAAACGTLPFATPTGVAAEMARDPFLAECVIRVPPYGNEPVQAVWARIQRLMTPAARTVKQARLRHFAARFRPERWEGMIRDLLERTLAVERGGA</sequence>
<dbReference type="SUPFAM" id="SSF53756">
    <property type="entry name" value="UDP-Glycosyltransferase/glycogen phosphorylase"/>
    <property type="match status" value="1"/>
</dbReference>